<keyword evidence="2" id="KW-1185">Reference proteome</keyword>
<reference evidence="1 2" key="1">
    <citation type="submission" date="2014-02" db="EMBL/GenBank/DDBJ databases">
        <title>The genome sequence of Colletotrichum nymphaeae SA-01.</title>
        <authorList>
            <person name="Baroncelli R."/>
            <person name="Thon M.R."/>
        </authorList>
    </citation>
    <scope>NUCLEOTIDE SEQUENCE [LARGE SCALE GENOMIC DNA]</scope>
    <source>
        <strain evidence="1 2">SA-01</strain>
    </source>
</reference>
<organism evidence="1 2">
    <name type="scientific">Colletotrichum nymphaeae SA-01</name>
    <dbReference type="NCBI Taxonomy" id="1460502"/>
    <lineage>
        <taxon>Eukaryota</taxon>
        <taxon>Fungi</taxon>
        <taxon>Dikarya</taxon>
        <taxon>Ascomycota</taxon>
        <taxon>Pezizomycotina</taxon>
        <taxon>Sordariomycetes</taxon>
        <taxon>Hypocreomycetidae</taxon>
        <taxon>Glomerellales</taxon>
        <taxon>Glomerellaceae</taxon>
        <taxon>Colletotrichum</taxon>
        <taxon>Colletotrichum acutatum species complex</taxon>
    </lineage>
</organism>
<dbReference type="EMBL" id="JEMN01000465">
    <property type="protein sequence ID" value="KXH60879.1"/>
    <property type="molecule type" value="Genomic_DNA"/>
</dbReference>
<evidence type="ECO:0000313" key="2">
    <source>
        <dbReference type="Proteomes" id="UP000070054"/>
    </source>
</evidence>
<evidence type="ECO:0000313" key="1">
    <source>
        <dbReference type="EMBL" id="KXH60879.1"/>
    </source>
</evidence>
<dbReference type="Proteomes" id="UP000070054">
    <property type="component" value="Unassembled WGS sequence"/>
</dbReference>
<sequence length="474" mass="55955">MAAAKERFQRLCICREEYVRDWIVHVEITLGQRPSNAQIKEFACRLGPVEDSSAYGKNWTRGYYSRNPTAKRIRSSPGRISSKLLHDNELSFHWSKALLLQRGIFNLALNDTRLTSHSKFDYQGAPQTNHIIKCSLMHFNDGDIEIAGRMLRKAFVNLEHELSEGSLTVVQDVCLNIFGITLSYNREQIGYMMLRHCSHLFGLKHVNRLYCIFFECLTHVFCQGKEHSEYYLSQLSMLYANELDNVRSCNDRSSIHANRRYRLITRNSKNNATAEDFLEMKSRSERLLARAASELGNIDDKTLRILNEALRMQNYVHEYDTNYIYRINQARSELEEHYASEQGNTSFESWEQPHQSAYLRLLEREVDYHKDHQDLVEAEKVAKLIFQLEKHQTERWIIFSLQFESWLRHMKQEGLCERIKEERLRLHRNIVCTSSRWEVPAISELSDIWYHDLRREYSPPESAWGQDEVLLDLF</sequence>
<accession>A0A135UKG0</accession>
<protein>
    <submittedName>
        <fullName evidence="1">Transposase</fullName>
    </submittedName>
</protein>
<dbReference type="AlphaFoldDB" id="A0A135UKG0"/>
<gene>
    <name evidence="1" type="ORF">CNYM01_12627</name>
</gene>
<proteinExistence type="predicted"/>
<comment type="caution">
    <text evidence="1">The sequence shown here is derived from an EMBL/GenBank/DDBJ whole genome shotgun (WGS) entry which is preliminary data.</text>
</comment>
<name>A0A135UKG0_9PEZI</name>